<feature type="transmembrane region" description="Helical" evidence="1">
    <location>
        <begin position="21"/>
        <end position="42"/>
    </location>
</feature>
<dbReference type="Proteomes" id="UP000823928">
    <property type="component" value="Unassembled WGS sequence"/>
</dbReference>
<dbReference type="EMBL" id="DVIU01000005">
    <property type="protein sequence ID" value="HIS35033.1"/>
    <property type="molecule type" value="Genomic_DNA"/>
</dbReference>
<name>A0A9D1EWE1_9BACT</name>
<evidence type="ECO:0000256" key="1">
    <source>
        <dbReference type="SAM" id="Phobius"/>
    </source>
</evidence>
<sequence>MVTEVAFLSTKPIKAENELKMLVFSLFLCFFGLFSVQFLYVWGQIWGQNWGQLRVSSWRIVRNQSGRV</sequence>
<protein>
    <submittedName>
        <fullName evidence="2">Uncharacterized protein</fullName>
    </submittedName>
</protein>
<accession>A0A9D1EWE1</accession>
<gene>
    <name evidence="2" type="ORF">IAC10_00175</name>
</gene>
<evidence type="ECO:0000313" key="3">
    <source>
        <dbReference type="Proteomes" id="UP000823928"/>
    </source>
</evidence>
<reference evidence="2" key="1">
    <citation type="submission" date="2020-10" db="EMBL/GenBank/DDBJ databases">
        <authorList>
            <person name="Gilroy R."/>
        </authorList>
    </citation>
    <scope>NUCLEOTIDE SEQUENCE</scope>
    <source>
        <strain evidence="2">6276</strain>
    </source>
</reference>
<keyword evidence="1" id="KW-1133">Transmembrane helix</keyword>
<dbReference type="AlphaFoldDB" id="A0A9D1EWE1"/>
<reference evidence="2" key="2">
    <citation type="journal article" date="2021" name="PeerJ">
        <title>Extensive microbial diversity within the chicken gut microbiome revealed by metagenomics and culture.</title>
        <authorList>
            <person name="Gilroy R."/>
            <person name="Ravi A."/>
            <person name="Getino M."/>
            <person name="Pursley I."/>
            <person name="Horton D.L."/>
            <person name="Alikhan N.F."/>
            <person name="Baker D."/>
            <person name="Gharbi K."/>
            <person name="Hall N."/>
            <person name="Watson M."/>
            <person name="Adriaenssens E.M."/>
            <person name="Foster-Nyarko E."/>
            <person name="Jarju S."/>
            <person name="Secka A."/>
            <person name="Antonio M."/>
            <person name="Oren A."/>
            <person name="Chaudhuri R.R."/>
            <person name="La Ragione R."/>
            <person name="Hildebrand F."/>
            <person name="Pallen M.J."/>
        </authorList>
    </citation>
    <scope>NUCLEOTIDE SEQUENCE</scope>
    <source>
        <strain evidence="2">6276</strain>
    </source>
</reference>
<keyword evidence="1" id="KW-0472">Membrane</keyword>
<proteinExistence type="predicted"/>
<keyword evidence="1" id="KW-0812">Transmembrane</keyword>
<evidence type="ECO:0000313" key="2">
    <source>
        <dbReference type="EMBL" id="HIS35033.1"/>
    </source>
</evidence>
<organism evidence="2 3">
    <name type="scientific">Candidatus Scatousia excrementigallinarum</name>
    <dbReference type="NCBI Taxonomy" id="2840935"/>
    <lineage>
        <taxon>Bacteria</taxon>
        <taxon>Candidatus Scatousia</taxon>
    </lineage>
</organism>
<comment type="caution">
    <text evidence="2">The sequence shown here is derived from an EMBL/GenBank/DDBJ whole genome shotgun (WGS) entry which is preliminary data.</text>
</comment>